<dbReference type="InterPro" id="IPR003675">
    <property type="entry name" value="Rce1/LyrA-like_dom"/>
</dbReference>
<dbReference type="RefSeq" id="WP_013102825.1">
    <property type="nucleotide sequence ID" value="NZ_CP037939.1"/>
</dbReference>
<evidence type="ECO:0000313" key="4">
    <source>
        <dbReference type="EMBL" id="QBR46740.1"/>
    </source>
</evidence>
<evidence type="ECO:0000256" key="2">
    <source>
        <dbReference type="SAM" id="Phobius"/>
    </source>
</evidence>
<protein>
    <submittedName>
        <fullName evidence="4">CPBP family intramembrane metalloprotease</fullName>
    </submittedName>
</protein>
<feature type="transmembrane region" description="Helical" evidence="2">
    <location>
        <begin position="127"/>
        <end position="151"/>
    </location>
</feature>
<dbReference type="Proteomes" id="UP000295756">
    <property type="component" value="Chromosome"/>
</dbReference>
<keyword evidence="4" id="KW-0645">Protease</keyword>
<organism evidence="4 5">
    <name type="scientific">Leuconostoc kimchii</name>
    <dbReference type="NCBI Taxonomy" id="136609"/>
    <lineage>
        <taxon>Bacteria</taxon>
        <taxon>Bacillati</taxon>
        <taxon>Bacillota</taxon>
        <taxon>Bacilli</taxon>
        <taxon>Lactobacillales</taxon>
        <taxon>Lactobacillaceae</taxon>
        <taxon>Leuconostoc</taxon>
    </lineage>
</organism>
<name>A0ABX5SHB0_9LACO</name>
<feature type="transmembrane region" description="Helical" evidence="2">
    <location>
        <begin position="87"/>
        <end position="107"/>
    </location>
</feature>
<keyword evidence="2" id="KW-0472">Membrane</keyword>
<accession>A0ABX5SHB0</accession>
<dbReference type="Pfam" id="PF02517">
    <property type="entry name" value="Rce1-like"/>
    <property type="match status" value="1"/>
</dbReference>
<keyword evidence="5" id="KW-1185">Reference proteome</keyword>
<feature type="transmembrane region" description="Helical" evidence="2">
    <location>
        <begin position="185"/>
        <end position="204"/>
    </location>
</feature>
<feature type="domain" description="CAAX prenyl protease 2/Lysostaphin resistance protein A-like" evidence="3">
    <location>
        <begin position="131"/>
        <end position="221"/>
    </location>
</feature>
<evidence type="ECO:0000259" key="3">
    <source>
        <dbReference type="Pfam" id="PF02517"/>
    </source>
</evidence>
<proteinExistence type="inferred from homology"/>
<dbReference type="EMBL" id="CP037939">
    <property type="protein sequence ID" value="QBR46740.1"/>
    <property type="molecule type" value="Genomic_DNA"/>
</dbReference>
<feature type="transmembrane region" description="Helical" evidence="2">
    <location>
        <begin position="47"/>
        <end position="66"/>
    </location>
</feature>
<dbReference type="GO" id="GO:0008237">
    <property type="term" value="F:metallopeptidase activity"/>
    <property type="evidence" value="ECO:0007669"/>
    <property type="project" value="UniProtKB-KW"/>
</dbReference>
<gene>
    <name evidence="4" type="ORF">EW139_00820</name>
</gene>
<keyword evidence="4" id="KW-0378">Hydrolase</keyword>
<comment type="similarity">
    <text evidence="1">Belongs to the UPF0177 family.</text>
</comment>
<reference evidence="4 5" key="1">
    <citation type="submission" date="2019-03" db="EMBL/GenBank/DDBJ databases">
        <title>Complete Genome Sequence of Leuconostoc kimchii strain NKJ218 Isolated from Homemade Kimchi.</title>
        <authorList>
            <person name="Jung J.Y."/>
            <person name="Jin H.M."/>
            <person name="Jung J.-W."/>
            <person name="Lee S.-Y."/>
            <person name="Ryu B.-G."/>
            <person name="Han S.-S."/>
            <person name="Kang H.K."/>
            <person name="Choi H.W."/>
            <person name="Chung E.J."/>
            <person name="Choi K.-M."/>
        </authorList>
    </citation>
    <scope>NUCLEOTIDE SEQUENCE [LARGE SCALE GENOMIC DNA]</scope>
    <source>
        <strain evidence="4 5">NKJ218</strain>
    </source>
</reference>
<sequence>MLIKNILLPIIKKAKELFELILVTILIFVILVIPDFFLFIGDLNQYAGIRLLLTDIVGGVIAYFGYRYLFKRSDVVFERPNSRKVGITIAIFIISWLFIIYGLPALFESNQLTGSNQQAIDKILNHLTSWWSLLLFNFNIVVIAPIMEEIYYRGIMFEEAKPLGRAMQILWPTLVFALVHSPSTLAQWATYLTAGGVLMIVRVVTKKLQYTIMFHSLHNLLVLLT</sequence>
<evidence type="ECO:0000256" key="1">
    <source>
        <dbReference type="ARBA" id="ARBA00009067"/>
    </source>
</evidence>
<keyword evidence="2" id="KW-1133">Transmembrane helix</keyword>
<keyword evidence="4" id="KW-0482">Metalloprotease</keyword>
<evidence type="ECO:0000313" key="5">
    <source>
        <dbReference type="Proteomes" id="UP000295756"/>
    </source>
</evidence>
<feature type="transmembrane region" description="Helical" evidence="2">
    <location>
        <begin position="20"/>
        <end position="41"/>
    </location>
</feature>
<keyword evidence="2" id="KW-0812">Transmembrane</keyword>